<feature type="compositionally biased region" description="Acidic residues" evidence="1">
    <location>
        <begin position="326"/>
        <end position="336"/>
    </location>
</feature>
<evidence type="ECO:0000313" key="4">
    <source>
        <dbReference type="Proteomes" id="UP000539111"/>
    </source>
</evidence>
<feature type="compositionally biased region" description="Basic residues" evidence="1">
    <location>
        <begin position="531"/>
        <end position="553"/>
    </location>
</feature>
<keyword evidence="4" id="KW-1185">Reference proteome</keyword>
<gene>
    <name evidence="3" type="ORF">BJY26_001621</name>
</gene>
<dbReference type="InterPro" id="IPR003615">
    <property type="entry name" value="HNH_nuc"/>
</dbReference>
<evidence type="ECO:0000259" key="2">
    <source>
        <dbReference type="SMART" id="SM00507"/>
    </source>
</evidence>
<dbReference type="EMBL" id="JACBZP010000001">
    <property type="protein sequence ID" value="NYI67315.1"/>
    <property type="molecule type" value="Genomic_DNA"/>
</dbReference>
<dbReference type="Gene3D" id="1.10.30.50">
    <property type="match status" value="1"/>
</dbReference>
<comment type="caution">
    <text evidence="3">The sequence shown here is derived from an EMBL/GenBank/DDBJ whole genome shotgun (WGS) entry which is preliminary data.</text>
</comment>
<dbReference type="GO" id="GO:0003676">
    <property type="term" value="F:nucleic acid binding"/>
    <property type="evidence" value="ECO:0007669"/>
    <property type="project" value="InterPro"/>
</dbReference>
<accession>A0A7Z0D203</accession>
<sequence length="564" mass="60830">MKKAGGVPGPEHSADMPDASMFAGVADVNVATLDAGECLEYAGRCAQLAAFVQARQTEFLAAFGSYRTDPDKAFDADGAFTEASGVPGTDDDKPAASSPETTNAGAADADTSRARAANAGVANAGVADPIAAANAVGPADCAGITARDIFAESLVRWAGDEVGCELDIAGRTGASRLIESELAVMCLPRTLAAFKAGRISARRYRKILDQAGHLPAALARQLDDTVDGWDDGISFDAFSRRLKRWIMAHQPDRTEEDHARVITDRRVEFMPDAAGAAWLMAYGPADRLALLYRRLDKAAHATDGADTRTSPQKRFDLLAGTRPSADEDTGADESTSDDNSVADGSRWRIGVTIPVTTLLGGTLPGHMNGYGPIPAAMARRLAAGAGWIERILTDPITSRPIDAERGHYRLTTGAQQYIRARNTTCTLPACSKPAEQCELDHLKPWPEGDSDPDNLQPVCKSHHQAKTTRRFHSIPLPPDTPGGPRIIRWTLPTGHQYDTYEDTDPDATAEELAYLDFVATQADKTIAKQDHARRHHAKRRNELRRRNKLRAKSRGAGYLREEST</sequence>
<name>A0A7Z0D203_9MICO</name>
<feature type="region of interest" description="Disordered" evidence="1">
    <location>
        <begin position="321"/>
        <end position="343"/>
    </location>
</feature>
<feature type="region of interest" description="Disordered" evidence="1">
    <location>
        <begin position="460"/>
        <end position="483"/>
    </location>
</feature>
<feature type="domain" description="HNH nuclease" evidence="2">
    <location>
        <begin position="413"/>
        <end position="464"/>
    </location>
</feature>
<dbReference type="GO" id="GO:0004519">
    <property type="term" value="F:endonuclease activity"/>
    <property type="evidence" value="ECO:0007669"/>
    <property type="project" value="InterPro"/>
</dbReference>
<dbReference type="SMART" id="SM00507">
    <property type="entry name" value="HNHc"/>
    <property type="match status" value="1"/>
</dbReference>
<dbReference type="Pfam" id="PF01844">
    <property type="entry name" value="HNH"/>
    <property type="match status" value="1"/>
</dbReference>
<dbReference type="Proteomes" id="UP000539111">
    <property type="component" value="Unassembled WGS sequence"/>
</dbReference>
<feature type="region of interest" description="Disordered" evidence="1">
    <location>
        <begin position="74"/>
        <end position="110"/>
    </location>
</feature>
<dbReference type="CDD" id="cd00085">
    <property type="entry name" value="HNHc"/>
    <property type="match status" value="1"/>
</dbReference>
<feature type="region of interest" description="Disordered" evidence="1">
    <location>
        <begin position="526"/>
        <end position="564"/>
    </location>
</feature>
<proteinExistence type="predicted"/>
<organism evidence="3 4">
    <name type="scientific">Spelaeicoccus albus</name>
    <dbReference type="NCBI Taxonomy" id="1280376"/>
    <lineage>
        <taxon>Bacteria</taxon>
        <taxon>Bacillati</taxon>
        <taxon>Actinomycetota</taxon>
        <taxon>Actinomycetes</taxon>
        <taxon>Micrococcales</taxon>
        <taxon>Brevibacteriaceae</taxon>
        <taxon>Spelaeicoccus</taxon>
    </lineage>
</organism>
<protein>
    <recommendedName>
        <fullName evidence="2">HNH nuclease domain-containing protein</fullName>
    </recommendedName>
</protein>
<dbReference type="RefSeq" id="WP_179427191.1">
    <property type="nucleotide sequence ID" value="NZ_JACBZP010000001.1"/>
</dbReference>
<dbReference type="GO" id="GO:0008270">
    <property type="term" value="F:zinc ion binding"/>
    <property type="evidence" value="ECO:0007669"/>
    <property type="project" value="InterPro"/>
</dbReference>
<feature type="compositionally biased region" description="Basic residues" evidence="1">
    <location>
        <begin position="460"/>
        <end position="472"/>
    </location>
</feature>
<reference evidence="3 4" key="1">
    <citation type="submission" date="2020-07" db="EMBL/GenBank/DDBJ databases">
        <title>Sequencing the genomes of 1000 actinobacteria strains.</title>
        <authorList>
            <person name="Klenk H.-P."/>
        </authorList>
    </citation>
    <scope>NUCLEOTIDE SEQUENCE [LARGE SCALE GENOMIC DNA]</scope>
    <source>
        <strain evidence="3 4">DSM 26341</strain>
    </source>
</reference>
<evidence type="ECO:0000313" key="3">
    <source>
        <dbReference type="EMBL" id="NYI67315.1"/>
    </source>
</evidence>
<dbReference type="AlphaFoldDB" id="A0A7Z0D203"/>
<evidence type="ECO:0000256" key="1">
    <source>
        <dbReference type="SAM" id="MobiDB-lite"/>
    </source>
</evidence>
<dbReference type="InterPro" id="IPR002711">
    <property type="entry name" value="HNH"/>
</dbReference>